<feature type="compositionally biased region" description="Basic and acidic residues" evidence="1">
    <location>
        <begin position="111"/>
        <end position="122"/>
    </location>
</feature>
<feature type="compositionally biased region" description="Polar residues" evidence="1">
    <location>
        <begin position="245"/>
        <end position="254"/>
    </location>
</feature>
<protein>
    <submittedName>
        <fullName evidence="2">Uncharacterized protein</fullName>
    </submittedName>
</protein>
<proteinExistence type="predicted"/>
<feature type="region of interest" description="Disordered" evidence="1">
    <location>
        <begin position="95"/>
        <end position="127"/>
    </location>
</feature>
<accession>A0A7S1FB51</accession>
<evidence type="ECO:0000256" key="1">
    <source>
        <dbReference type="SAM" id="MobiDB-lite"/>
    </source>
</evidence>
<feature type="region of interest" description="Disordered" evidence="1">
    <location>
        <begin position="157"/>
        <end position="258"/>
    </location>
</feature>
<feature type="region of interest" description="Disordered" evidence="1">
    <location>
        <begin position="340"/>
        <end position="390"/>
    </location>
</feature>
<evidence type="ECO:0000313" key="2">
    <source>
        <dbReference type="EMBL" id="CAD8856591.1"/>
    </source>
</evidence>
<gene>
    <name evidence="2" type="ORF">NSCI0253_LOCUS30943</name>
</gene>
<feature type="region of interest" description="Disordered" evidence="1">
    <location>
        <begin position="15"/>
        <end position="68"/>
    </location>
</feature>
<dbReference type="AlphaFoldDB" id="A0A7S1FB51"/>
<organism evidence="2">
    <name type="scientific">Noctiluca scintillans</name>
    <name type="common">Sea sparkle</name>
    <name type="synonym">Red tide dinoflagellate</name>
    <dbReference type="NCBI Taxonomy" id="2966"/>
    <lineage>
        <taxon>Eukaryota</taxon>
        <taxon>Sar</taxon>
        <taxon>Alveolata</taxon>
        <taxon>Dinophyceae</taxon>
        <taxon>Noctilucales</taxon>
        <taxon>Noctilucaceae</taxon>
        <taxon>Noctiluca</taxon>
    </lineage>
</organism>
<feature type="compositionally biased region" description="Low complexity" evidence="1">
    <location>
        <begin position="212"/>
        <end position="223"/>
    </location>
</feature>
<name>A0A7S1FB51_NOCSC</name>
<feature type="compositionally biased region" description="Polar residues" evidence="1">
    <location>
        <begin position="202"/>
        <end position="211"/>
    </location>
</feature>
<dbReference type="EMBL" id="HBFQ01043685">
    <property type="protein sequence ID" value="CAD8856591.1"/>
    <property type="molecule type" value="Transcribed_RNA"/>
</dbReference>
<sequence>MADDDLLRKIAQLAASASQMPSNAPPFVSASVEKTAHTDDTTPGTDQKLDTRCVTSKAGSESELGPLPPVLAPVAVSAARPVGFARKSPGCHAAAVIQPGDSSSAANAAVRETEAPMEKPTQDDGPVSDVLEAAVKSGALLRPKAATRVGSLEVRARAPAPRVDTASLPCVPSKRPRPSSHESCLVLNGHAPGGSLPADGLGSQTRATSSSVRQRLVAQARARPSTSDAVSRETVKPTVKRHTDASSWSQTLSVRPSRKPDLDLAPLTPGWAVSVVEDVRQGAVRLRDESKARAFEVEVSDVASSDDREATDSHEHMVTRDDYFEYDESQWEALAELEQTIPPPWPRNGSTSLRPTRVVRPSFGPKLQDTSWEEISPEEAAHSGECGALI</sequence>
<reference evidence="2" key="1">
    <citation type="submission" date="2021-01" db="EMBL/GenBank/DDBJ databases">
        <authorList>
            <person name="Corre E."/>
            <person name="Pelletier E."/>
            <person name="Niang G."/>
            <person name="Scheremetjew M."/>
            <person name="Finn R."/>
            <person name="Kale V."/>
            <person name="Holt S."/>
            <person name="Cochrane G."/>
            <person name="Meng A."/>
            <person name="Brown T."/>
            <person name="Cohen L."/>
        </authorList>
    </citation>
    <scope>NUCLEOTIDE SEQUENCE</scope>
</reference>